<dbReference type="Proteomes" id="UP000789390">
    <property type="component" value="Unassembled WGS sequence"/>
</dbReference>
<name>A0A8J2RTL1_9CRUS</name>
<organism evidence="3 4">
    <name type="scientific">Daphnia galeata</name>
    <dbReference type="NCBI Taxonomy" id="27404"/>
    <lineage>
        <taxon>Eukaryota</taxon>
        <taxon>Metazoa</taxon>
        <taxon>Ecdysozoa</taxon>
        <taxon>Arthropoda</taxon>
        <taxon>Crustacea</taxon>
        <taxon>Branchiopoda</taxon>
        <taxon>Diplostraca</taxon>
        <taxon>Cladocera</taxon>
        <taxon>Anomopoda</taxon>
        <taxon>Daphniidae</taxon>
        <taxon>Daphnia</taxon>
    </lineage>
</organism>
<dbReference type="PROSITE" id="PS50879">
    <property type="entry name" value="RNASE_H_1"/>
    <property type="match status" value="1"/>
</dbReference>
<dbReference type="SUPFAM" id="SSF53098">
    <property type="entry name" value="Ribonuclease H-like"/>
    <property type="match status" value="1"/>
</dbReference>
<comment type="caution">
    <text evidence="3">The sequence shown here is derived from an EMBL/GenBank/DDBJ whole genome shotgun (WGS) entry which is preliminary data.</text>
</comment>
<evidence type="ECO:0000259" key="2">
    <source>
        <dbReference type="PROSITE" id="PS50879"/>
    </source>
</evidence>
<evidence type="ECO:0000256" key="1">
    <source>
        <dbReference type="ARBA" id="ARBA00005300"/>
    </source>
</evidence>
<evidence type="ECO:0000313" key="3">
    <source>
        <dbReference type="EMBL" id="CAH0108218.1"/>
    </source>
</evidence>
<gene>
    <name evidence="3" type="ORF">DGAL_LOCUS11587</name>
</gene>
<feature type="domain" description="RNase H type-1" evidence="2">
    <location>
        <begin position="10"/>
        <end position="151"/>
    </location>
</feature>
<dbReference type="GO" id="GO:0004523">
    <property type="term" value="F:RNA-DNA hybrid ribonuclease activity"/>
    <property type="evidence" value="ECO:0007669"/>
    <property type="project" value="InterPro"/>
</dbReference>
<dbReference type="CDD" id="cd09280">
    <property type="entry name" value="RNase_HI_eukaryote_like"/>
    <property type="match status" value="1"/>
</dbReference>
<dbReference type="InterPro" id="IPR012337">
    <property type="entry name" value="RNaseH-like_sf"/>
</dbReference>
<accession>A0A8J2RTL1</accession>
<dbReference type="AlphaFoldDB" id="A0A8J2RTL1"/>
<evidence type="ECO:0000313" key="4">
    <source>
        <dbReference type="Proteomes" id="UP000789390"/>
    </source>
</evidence>
<dbReference type="PANTHER" id="PTHR10642">
    <property type="entry name" value="RIBONUCLEASE H1"/>
    <property type="match status" value="1"/>
</dbReference>
<dbReference type="PANTHER" id="PTHR10642:SF31">
    <property type="entry name" value="RIBONUCLEASE H1"/>
    <property type="match status" value="1"/>
</dbReference>
<dbReference type="OrthoDB" id="6340616at2759"/>
<reference evidence="3" key="1">
    <citation type="submission" date="2021-11" db="EMBL/GenBank/DDBJ databases">
        <authorList>
            <person name="Schell T."/>
        </authorList>
    </citation>
    <scope>NUCLEOTIDE SEQUENCE</scope>
    <source>
        <strain evidence="3">M5</strain>
    </source>
</reference>
<dbReference type="InterPro" id="IPR002156">
    <property type="entry name" value="RNaseH_domain"/>
</dbReference>
<dbReference type="Gene3D" id="3.30.420.10">
    <property type="entry name" value="Ribonuclease H-like superfamily/Ribonuclease H"/>
    <property type="match status" value="1"/>
</dbReference>
<dbReference type="InterPro" id="IPR050092">
    <property type="entry name" value="RNase_H"/>
</dbReference>
<dbReference type="EMBL" id="CAKKLH010000281">
    <property type="protein sequence ID" value="CAH0108218.1"/>
    <property type="molecule type" value="Genomic_DNA"/>
</dbReference>
<dbReference type="GO" id="GO:0003676">
    <property type="term" value="F:nucleic acid binding"/>
    <property type="evidence" value="ECO:0007669"/>
    <property type="project" value="InterPro"/>
</dbReference>
<protein>
    <recommendedName>
        <fullName evidence="2">RNase H type-1 domain-containing protein</fullName>
    </recommendedName>
</protein>
<comment type="similarity">
    <text evidence="1">Belongs to the RNase H family.</text>
</comment>
<keyword evidence="4" id="KW-1185">Reference proteome</keyword>
<proteinExistence type="inferred from homology"/>
<dbReference type="Pfam" id="PF00075">
    <property type="entry name" value="RNase_H"/>
    <property type="match status" value="1"/>
</dbReference>
<sequence length="151" mass="17349">MSFPGFIVDYEDYVIVYIDGACPFNGHPYARGGIGVWFGNGHPLNVSEPLDRGEFSEQFPPTNQVAEIKACIRACQILKKFDSNYLIESMTNWINKWMDNAWLKSDGTPLKHKHYYQELLYLTKNINVQWKHIPSESNKADPLAKMGADQY</sequence>
<dbReference type="InterPro" id="IPR036397">
    <property type="entry name" value="RNaseH_sf"/>
</dbReference>
<dbReference type="GO" id="GO:0043137">
    <property type="term" value="P:DNA replication, removal of RNA primer"/>
    <property type="evidence" value="ECO:0007669"/>
    <property type="project" value="TreeGrafter"/>
</dbReference>